<evidence type="ECO:0000256" key="5">
    <source>
        <dbReference type="ARBA" id="ARBA00022898"/>
    </source>
</evidence>
<organism evidence="8 9">
    <name type="scientific">Alicyclobacillus acidocaldarius (strain Tc-4-1)</name>
    <name type="common">Bacillus acidocaldarius</name>
    <dbReference type="NCBI Taxonomy" id="1048834"/>
    <lineage>
        <taxon>Bacteria</taxon>
        <taxon>Bacillati</taxon>
        <taxon>Bacillota</taxon>
        <taxon>Bacilli</taxon>
        <taxon>Bacillales</taxon>
        <taxon>Alicyclobacillaceae</taxon>
        <taxon>Alicyclobacillus</taxon>
    </lineage>
</organism>
<accession>F8ID16</accession>
<keyword evidence="3 6" id="KW-0032">Aminotransferase</keyword>
<proteinExistence type="inferred from homology"/>
<dbReference type="InterPro" id="IPR015424">
    <property type="entry name" value="PyrdxlP-dep_Trfase"/>
</dbReference>
<evidence type="ECO:0000259" key="7">
    <source>
        <dbReference type="Pfam" id="PF00155"/>
    </source>
</evidence>
<dbReference type="AlphaFoldDB" id="F8ID16"/>
<evidence type="ECO:0000256" key="1">
    <source>
        <dbReference type="ARBA" id="ARBA00001933"/>
    </source>
</evidence>
<dbReference type="PATRIC" id="fig|1048834.4.peg.2979"/>
<dbReference type="GO" id="GO:0006520">
    <property type="term" value="P:amino acid metabolic process"/>
    <property type="evidence" value="ECO:0007669"/>
    <property type="project" value="InterPro"/>
</dbReference>
<dbReference type="Pfam" id="PF00155">
    <property type="entry name" value="Aminotran_1_2"/>
    <property type="match status" value="1"/>
</dbReference>
<gene>
    <name evidence="8" type="primary">aspB</name>
    <name evidence="8" type="ordered locus">TC41_3138</name>
</gene>
<comment type="cofactor">
    <cofactor evidence="1 6">
        <name>pyridoxal 5'-phosphate</name>
        <dbReference type="ChEBI" id="CHEBI:597326"/>
    </cofactor>
</comment>
<dbReference type="CDD" id="cd00609">
    <property type="entry name" value="AAT_like"/>
    <property type="match status" value="1"/>
</dbReference>
<keyword evidence="5" id="KW-0663">Pyridoxal phosphate</keyword>
<dbReference type="InterPro" id="IPR004838">
    <property type="entry name" value="NHTrfase_class1_PyrdxlP-BS"/>
</dbReference>
<dbReference type="Gene3D" id="3.90.1150.10">
    <property type="entry name" value="Aspartate Aminotransferase, domain 1"/>
    <property type="match status" value="1"/>
</dbReference>
<protein>
    <recommendedName>
        <fullName evidence="6">Aminotransferase</fullName>
        <ecNumber evidence="6">2.6.1.-</ecNumber>
    </recommendedName>
</protein>
<dbReference type="InterPro" id="IPR015422">
    <property type="entry name" value="PyrdxlP-dep_Trfase_small"/>
</dbReference>
<dbReference type="STRING" id="1048834.TC41_3138"/>
<dbReference type="HOGENOM" id="CLU_017584_4_3_9"/>
<sequence>MAESNPWGRERVEERLSRRVRTIRPSATMSVDSKTKQLIAKGQPVINMSVGEPDFQTPVPAAFAGIRAITNGQTRYTEAAGTLALRKAIAHKLQVENGLHYAPEQIVVSNGAKHTLYNIFVTILDEGDEVILPAPYWTSYPEQIRVAGGKPVVIECGPETGFKLTPDQLTAAITPRTKAVLLNNPCNPTGSVYHEEELKALGEVLRQHDIYVVLDEIYERLVYGVHHVSLVAVCPDLYDRALVVNGFSKAFAMTGWRLGYVAAPLDLAKAMASFQSHSTGSPATMSQIAGETALAHFDPGVIDVFRRRRDSLVAGLNSLEGVRCLMPEGAFYAFPDIRGVFGRRYEGQAIESSADYCELLLEHALVASVPGEAFGAPGYVRFSYAVRDEDVIEAVNRMREFHSKLTN</sequence>
<name>F8ID16_ALIAT</name>
<reference evidence="9" key="2">
    <citation type="submission" date="2011-06" db="EMBL/GenBank/DDBJ databases">
        <title>The complete genome sequence of Alicyclobacillus acidocaldarius sp. Tc-4-1.</title>
        <authorList>
            <person name="Chen Y."/>
            <person name="He Y."/>
            <person name="Dong Z."/>
            <person name="Hu S."/>
        </authorList>
    </citation>
    <scope>NUCLEOTIDE SEQUENCE [LARGE SCALE GENOMIC DNA]</scope>
    <source>
        <strain evidence="9">Tc-4-1</strain>
    </source>
</reference>
<dbReference type="FunFam" id="3.40.640.10:FF:000033">
    <property type="entry name" value="Aspartate aminotransferase"/>
    <property type="match status" value="1"/>
</dbReference>
<dbReference type="GO" id="GO:0030170">
    <property type="term" value="F:pyridoxal phosphate binding"/>
    <property type="evidence" value="ECO:0007669"/>
    <property type="project" value="InterPro"/>
</dbReference>
<dbReference type="SUPFAM" id="SSF53383">
    <property type="entry name" value="PLP-dependent transferases"/>
    <property type="match status" value="1"/>
</dbReference>
<comment type="similarity">
    <text evidence="2 6">Belongs to the class-I pyridoxal-phosphate-dependent aminotransferase family.</text>
</comment>
<feature type="domain" description="Aminotransferase class I/classII large" evidence="7">
    <location>
        <begin position="44"/>
        <end position="397"/>
    </location>
</feature>
<dbReference type="InterPro" id="IPR015421">
    <property type="entry name" value="PyrdxlP-dep_Trfase_major"/>
</dbReference>
<evidence type="ECO:0000256" key="3">
    <source>
        <dbReference type="ARBA" id="ARBA00022576"/>
    </source>
</evidence>
<dbReference type="Proteomes" id="UP000000292">
    <property type="component" value="Chromosome"/>
</dbReference>
<dbReference type="PANTHER" id="PTHR46383:SF1">
    <property type="entry name" value="ASPARTATE AMINOTRANSFERASE"/>
    <property type="match status" value="1"/>
</dbReference>
<keyword evidence="4 6" id="KW-0808">Transferase</keyword>
<evidence type="ECO:0000313" key="8">
    <source>
        <dbReference type="EMBL" id="AEJ45021.1"/>
    </source>
</evidence>
<dbReference type="GO" id="GO:0008483">
    <property type="term" value="F:transaminase activity"/>
    <property type="evidence" value="ECO:0007669"/>
    <property type="project" value="UniProtKB-KW"/>
</dbReference>
<dbReference type="PRINTS" id="PR00753">
    <property type="entry name" value="ACCSYNTHASE"/>
</dbReference>
<evidence type="ECO:0000256" key="2">
    <source>
        <dbReference type="ARBA" id="ARBA00007441"/>
    </source>
</evidence>
<evidence type="ECO:0000256" key="6">
    <source>
        <dbReference type="RuleBase" id="RU000481"/>
    </source>
</evidence>
<reference evidence="8 9" key="1">
    <citation type="journal article" date="2011" name="J. Bacteriol.">
        <title>Complete Genome Sequence of Alicyclobacillus acidocaldarius Strain Tc-4-1.</title>
        <authorList>
            <person name="Chen Y."/>
            <person name="He Y."/>
            <person name="Zhang B."/>
            <person name="Yang J."/>
            <person name="Li W."/>
            <person name="Dong Z."/>
            <person name="Hu S."/>
        </authorList>
    </citation>
    <scope>NUCLEOTIDE SEQUENCE [LARGE SCALE GENOMIC DNA]</scope>
    <source>
        <strain evidence="8 9">Tc-4-1</strain>
    </source>
</reference>
<dbReference type="PANTHER" id="PTHR46383">
    <property type="entry name" value="ASPARTATE AMINOTRANSFERASE"/>
    <property type="match status" value="1"/>
</dbReference>
<dbReference type="KEGG" id="aad:TC41_3138"/>
<dbReference type="Gene3D" id="3.40.640.10">
    <property type="entry name" value="Type I PLP-dependent aspartate aminotransferase-like (Major domain)"/>
    <property type="match status" value="1"/>
</dbReference>
<dbReference type="EMBL" id="CP002902">
    <property type="protein sequence ID" value="AEJ45021.1"/>
    <property type="molecule type" value="Genomic_DNA"/>
</dbReference>
<dbReference type="InterPro" id="IPR004839">
    <property type="entry name" value="Aminotransferase_I/II_large"/>
</dbReference>
<dbReference type="PROSITE" id="PS00105">
    <property type="entry name" value="AA_TRANSFER_CLASS_1"/>
    <property type="match status" value="1"/>
</dbReference>
<dbReference type="eggNOG" id="COG0436">
    <property type="taxonomic scope" value="Bacteria"/>
</dbReference>
<dbReference type="EC" id="2.6.1.-" evidence="6"/>
<evidence type="ECO:0000256" key="4">
    <source>
        <dbReference type="ARBA" id="ARBA00022679"/>
    </source>
</evidence>
<evidence type="ECO:0000313" key="9">
    <source>
        <dbReference type="Proteomes" id="UP000000292"/>
    </source>
</evidence>
<dbReference type="InterPro" id="IPR050596">
    <property type="entry name" value="AspAT/PAT-like"/>
</dbReference>